<gene>
    <name evidence="1" type="primary">PRM1_4</name>
    <name evidence="1" type="ORF">CM83_75249</name>
</gene>
<feature type="non-terminal residue" evidence="1">
    <location>
        <position position="193"/>
    </location>
</feature>
<dbReference type="PANTHER" id="PTHR21301:SF10">
    <property type="entry name" value="REVERSE TRANSCRIPTASE DOMAIN-CONTAINING PROTEIN"/>
    <property type="match status" value="1"/>
</dbReference>
<proteinExistence type="predicted"/>
<name>A0A0A9XIY6_LYGHE</name>
<protein>
    <submittedName>
        <fullName evidence="1">Plasma membrane fusion protein PRM1</fullName>
    </submittedName>
</protein>
<evidence type="ECO:0000313" key="1">
    <source>
        <dbReference type="EMBL" id="JAG18783.1"/>
    </source>
</evidence>
<feature type="non-terminal residue" evidence="1">
    <location>
        <position position="1"/>
    </location>
</feature>
<dbReference type="PANTHER" id="PTHR21301">
    <property type="entry name" value="REVERSE TRANSCRIPTASE"/>
    <property type="match status" value="1"/>
</dbReference>
<sequence length="193" mass="22386">EYYILNCTPVDSQNSLRSQCINVITNATNKIKSCPPKSEINNRFHKAKKFLNQHKNDIIVTRTDKTNQTIVLERIDYKNKIESLISDTETYTPLQNDPTELYQNQINREIIALHKKKYISADVKTSLTNYSCHSPRLYGLIKNHKPGNPARPICSFINSPHYKVSKYLADILKCLPPSKYTLKDSFDFKYKID</sequence>
<dbReference type="AlphaFoldDB" id="A0A0A9XIY6"/>
<reference evidence="1" key="2">
    <citation type="submission" date="2014-07" db="EMBL/GenBank/DDBJ databases">
        <authorList>
            <person name="Hull J."/>
        </authorList>
    </citation>
    <scope>NUCLEOTIDE SEQUENCE</scope>
</reference>
<accession>A0A0A9XIY6</accession>
<dbReference type="EMBL" id="GBHO01024821">
    <property type="protein sequence ID" value="JAG18783.1"/>
    <property type="molecule type" value="Transcribed_RNA"/>
</dbReference>
<reference evidence="1" key="1">
    <citation type="journal article" date="2014" name="PLoS ONE">
        <title>Transcriptome-Based Identification of ABC Transporters in the Western Tarnished Plant Bug Lygus hesperus.</title>
        <authorList>
            <person name="Hull J.J."/>
            <person name="Chaney K."/>
            <person name="Geib S.M."/>
            <person name="Fabrick J.A."/>
            <person name="Brent C.S."/>
            <person name="Walsh D."/>
            <person name="Lavine L.C."/>
        </authorList>
    </citation>
    <scope>NUCLEOTIDE SEQUENCE</scope>
</reference>
<organism evidence="1">
    <name type="scientific">Lygus hesperus</name>
    <name type="common">Western plant bug</name>
    <dbReference type="NCBI Taxonomy" id="30085"/>
    <lineage>
        <taxon>Eukaryota</taxon>
        <taxon>Metazoa</taxon>
        <taxon>Ecdysozoa</taxon>
        <taxon>Arthropoda</taxon>
        <taxon>Hexapoda</taxon>
        <taxon>Insecta</taxon>
        <taxon>Pterygota</taxon>
        <taxon>Neoptera</taxon>
        <taxon>Paraneoptera</taxon>
        <taxon>Hemiptera</taxon>
        <taxon>Heteroptera</taxon>
        <taxon>Panheteroptera</taxon>
        <taxon>Cimicomorpha</taxon>
        <taxon>Miridae</taxon>
        <taxon>Mirini</taxon>
        <taxon>Lygus</taxon>
    </lineage>
</organism>